<keyword evidence="1" id="KW-0732">Signal</keyword>
<sequence length="122" mass="13536">MALLISLSLPRCATLFQAPSDVARIVALARNATATESGQSSALCVGCVLREPISPDEQSRLQVLRRFMGPILRLHTSTRDPPNRLQGHLVLAAQPWIQNYDEHQTEVVLDMGPDDWQLLHAE</sequence>
<proteinExistence type="predicted"/>
<name>A9VD42_MONBE</name>
<dbReference type="KEGG" id="mbr:MONBRDRAFT_30130"/>
<dbReference type="AlphaFoldDB" id="A9VD42"/>
<feature type="chain" id="PRO_5012203771" evidence="1">
    <location>
        <begin position="16"/>
        <end position="122"/>
    </location>
</feature>
<accession>A9VD42</accession>
<dbReference type="RefSeq" id="XP_001750602.1">
    <property type="nucleotide sequence ID" value="XM_001750550.1"/>
</dbReference>
<evidence type="ECO:0000313" key="2">
    <source>
        <dbReference type="EMBL" id="EDQ84575.1"/>
    </source>
</evidence>
<feature type="signal peptide" evidence="1">
    <location>
        <begin position="1"/>
        <end position="15"/>
    </location>
</feature>
<gene>
    <name evidence="2" type="ORF">MONBRDRAFT_30130</name>
</gene>
<evidence type="ECO:0000313" key="3">
    <source>
        <dbReference type="Proteomes" id="UP000001357"/>
    </source>
</evidence>
<dbReference type="GeneID" id="5895880"/>
<reference evidence="2 3" key="1">
    <citation type="journal article" date="2008" name="Nature">
        <title>The genome of the choanoflagellate Monosiga brevicollis and the origin of metazoans.</title>
        <authorList>
            <consortium name="JGI Sequencing"/>
            <person name="King N."/>
            <person name="Westbrook M.J."/>
            <person name="Young S.L."/>
            <person name="Kuo A."/>
            <person name="Abedin M."/>
            <person name="Chapman J."/>
            <person name="Fairclough S."/>
            <person name="Hellsten U."/>
            <person name="Isogai Y."/>
            <person name="Letunic I."/>
            <person name="Marr M."/>
            <person name="Pincus D."/>
            <person name="Putnam N."/>
            <person name="Rokas A."/>
            <person name="Wright K.J."/>
            <person name="Zuzow R."/>
            <person name="Dirks W."/>
            <person name="Good M."/>
            <person name="Goodstein D."/>
            <person name="Lemons D."/>
            <person name="Li W."/>
            <person name="Lyons J.B."/>
            <person name="Morris A."/>
            <person name="Nichols S."/>
            <person name="Richter D.J."/>
            <person name="Salamov A."/>
            <person name="Bork P."/>
            <person name="Lim W.A."/>
            <person name="Manning G."/>
            <person name="Miller W.T."/>
            <person name="McGinnis W."/>
            <person name="Shapiro H."/>
            <person name="Tjian R."/>
            <person name="Grigoriev I.V."/>
            <person name="Rokhsar D."/>
        </authorList>
    </citation>
    <scope>NUCLEOTIDE SEQUENCE [LARGE SCALE GENOMIC DNA]</scope>
    <source>
        <strain evidence="3">MX1 / ATCC 50154</strain>
    </source>
</reference>
<organism evidence="2 3">
    <name type="scientific">Monosiga brevicollis</name>
    <name type="common">Choanoflagellate</name>
    <dbReference type="NCBI Taxonomy" id="81824"/>
    <lineage>
        <taxon>Eukaryota</taxon>
        <taxon>Choanoflagellata</taxon>
        <taxon>Craspedida</taxon>
        <taxon>Salpingoecidae</taxon>
        <taxon>Monosiga</taxon>
    </lineage>
</organism>
<dbReference type="Proteomes" id="UP000001357">
    <property type="component" value="Unassembled WGS sequence"/>
</dbReference>
<evidence type="ECO:0000256" key="1">
    <source>
        <dbReference type="SAM" id="SignalP"/>
    </source>
</evidence>
<dbReference type="EMBL" id="CH991584">
    <property type="protein sequence ID" value="EDQ84575.1"/>
    <property type="molecule type" value="Genomic_DNA"/>
</dbReference>
<protein>
    <submittedName>
        <fullName evidence="2">Uncharacterized protein</fullName>
    </submittedName>
</protein>
<dbReference type="InParanoid" id="A9VD42"/>
<keyword evidence="3" id="KW-1185">Reference proteome</keyword>